<comment type="catalytic activity">
    <reaction evidence="13">
        <text>a lipid A disaccharide + ATP = a lipid IVA + ADP + H(+)</text>
        <dbReference type="Rhea" id="RHEA:67840"/>
        <dbReference type="ChEBI" id="CHEBI:15378"/>
        <dbReference type="ChEBI" id="CHEBI:30616"/>
        <dbReference type="ChEBI" id="CHEBI:176343"/>
        <dbReference type="ChEBI" id="CHEBI:176425"/>
        <dbReference type="ChEBI" id="CHEBI:456216"/>
        <dbReference type="EC" id="2.7.1.130"/>
    </reaction>
</comment>
<evidence type="ECO:0000256" key="9">
    <source>
        <dbReference type="ARBA" id="ARBA00022777"/>
    </source>
</evidence>
<evidence type="ECO:0000256" key="1">
    <source>
        <dbReference type="ARBA" id="ARBA00002274"/>
    </source>
</evidence>
<feature type="transmembrane region" description="Helical" evidence="14">
    <location>
        <begin position="12"/>
        <end position="29"/>
    </location>
</feature>
<dbReference type="PANTHER" id="PTHR42724:SF1">
    <property type="entry name" value="TETRAACYLDISACCHARIDE 4'-KINASE, MITOCHONDRIAL-RELATED"/>
    <property type="match status" value="1"/>
</dbReference>
<protein>
    <recommendedName>
        <fullName evidence="4 13">Tetraacyldisaccharide 4'-kinase</fullName>
        <ecNumber evidence="3 13">2.7.1.130</ecNumber>
    </recommendedName>
    <alternativeName>
        <fullName evidence="12 13">Lipid A 4'-kinase</fullName>
    </alternativeName>
</protein>
<dbReference type="HAMAP" id="MF_00409">
    <property type="entry name" value="LpxK"/>
    <property type="match status" value="1"/>
</dbReference>
<dbReference type="Proteomes" id="UP000245263">
    <property type="component" value="Chromosome 1"/>
</dbReference>
<keyword evidence="7 13" id="KW-0808">Transferase</keyword>
<keyword evidence="14" id="KW-0812">Transmembrane</keyword>
<keyword evidence="14" id="KW-1133">Transmembrane helix</keyword>
<evidence type="ECO:0000256" key="13">
    <source>
        <dbReference type="HAMAP-Rule" id="MF_00409"/>
    </source>
</evidence>
<keyword evidence="16" id="KW-1185">Reference proteome</keyword>
<dbReference type="EC" id="2.7.1.130" evidence="3 13"/>
<evidence type="ECO:0000313" key="15">
    <source>
        <dbReference type="EMBL" id="BDA79679.1"/>
    </source>
</evidence>
<dbReference type="NCBIfam" id="TIGR00682">
    <property type="entry name" value="lpxK"/>
    <property type="match status" value="1"/>
</dbReference>
<keyword evidence="11 13" id="KW-0443">Lipid metabolism</keyword>
<evidence type="ECO:0000256" key="12">
    <source>
        <dbReference type="ARBA" id="ARBA00029757"/>
    </source>
</evidence>
<dbReference type="RefSeq" id="WP_242935199.1">
    <property type="nucleotide sequence ID" value="NZ_AP025028.1"/>
</dbReference>
<organism evidence="15 16">
    <name type="scientific">Leptospira kobayashii</name>
    <dbReference type="NCBI Taxonomy" id="1917830"/>
    <lineage>
        <taxon>Bacteria</taxon>
        <taxon>Pseudomonadati</taxon>
        <taxon>Spirochaetota</taxon>
        <taxon>Spirochaetia</taxon>
        <taxon>Leptospirales</taxon>
        <taxon>Leptospiraceae</taxon>
        <taxon>Leptospira</taxon>
    </lineage>
</organism>
<dbReference type="Pfam" id="PF02606">
    <property type="entry name" value="LpxK"/>
    <property type="match status" value="1"/>
</dbReference>
<evidence type="ECO:0000256" key="6">
    <source>
        <dbReference type="ARBA" id="ARBA00022556"/>
    </source>
</evidence>
<keyword evidence="10 13" id="KW-0067">ATP-binding</keyword>
<dbReference type="EMBL" id="AP025028">
    <property type="protein sequence ID" value="BDA79679.1"/>
    <property type="molecule type" value="Genomic_DNA"/>
</dbReference>
<evidence type="ECO:0000256" key="2">
    <source>
        <dbReference type="ARBA" id="ARBA00004870"/>
    </source>
</evidence>
<evidence type="ECO:0000256" key="8">
    <source>
        <dbReference type="ARBA" id="ARBA00022741"/>
    </source>
</evidence>
<evidence type="ECO:0000256" key="4">
    <source>
        <dbReference type="ARBA" id="ARBA00016436"/>
    </source>
</evidence>
<reference evidence="15 16" key="1">
    <citation type="submission" date="2021-08" db="EMBL/GenBank/DDBJ databases">
        <title>Complete genome sequence of Leptospira kobayashii strain E30.</title>
        <authorList>
            <person name="Nakao R."/>
            <person name="Nakamura S."/>
            <person name="Masuzawa T."/>
            <person name="Koizumi N."/>
        </authorList>
    </citation>
    <scope>NUCLEOTIDE SEQUENCE [LARGE SCALE GENOMIC DNA]</scope>
    <source>
        <strain evidence="15 16">E30</strain>
    </source>
</reference>
<feature type="binding site" evidence="13">
    <location>
        <begin position="51"/>
        <end position="58"/>
    </location>
    <ligand>
        <name>ATP</name>
        <dbReference type="ChEBI" id="CHEBI:30616"/>
    </ligand>
</feature>
<keyword evidence="8 13" id="KW-0547">Nucleotide-binding</keyword>
<comment type="similarity">
    <text evidence="13">Belongs to the LpxK family.</text>
</comment>
<accession>A0ABM7US75</accession>
<keyword evidence="5 13" id="KW-0444">Lipid biosynthesis</keyword>
<gene>
    <name evidence="13 15" type="primary">lpxK</name>
    <name evidence="15" type="ORF">LPTSP3_g26090</name>
</gene>
<evidence type="ECO:0000256" key="7">
    <source>
        <dbReference type="ARBA" id="ARBA00022679"/>
    </source>
</evidence>
<sequence length="355" mass="40423">MGTFFSSLLRSLLWILSPLSFLYQILFYLDRSRTQSLKLGEVLVISVGNLTVGGTGKTPFVQYLVRYIEQHHKDYAITILSRGYGASRSGEGAKVELNSLPEEVGDEPKLHKESFPDVQVIIGRDRFGSFQKYNSVPGKKHVVILDDGFQHHKIQRDLDIVLMDANRPLGNGWTIPLGILRERDSSLKRADLLVFTKITDETIKLVRKLGDSYSGKFPNLSVFYSRFLGSLIFGSNFKKKYKLVTGVGNPKFVLKTAEECLKTKDIELHVFPDHHRYEEEELLSILSELPKNTGLVTTEKDWVKWKEFPQFLSELEKSEMGPVLIGLEIKIEGTETFNLRLESLFSNYESKISPV</sequence>
<keyword evidence="6 13" id="KW-0441">Lipid A biosynthesis</keyword>
<dbReference type="PANTHER" id="PTHR42724">
    <property type="entry name" value="TETRAACYLDISACCHARIDE 4'-KINASE"/>
    <property type="match status" value="1"/>
</dbReference>
<proteinExistence type="inferred from homology"/>
<evidence type="ECO:0000256" key="10">
    <source>
        <dbReference type="ARBA" id="ARBA00022840"/>
    </source>
</evidence>
<keyword evidence="14" id="KW-0472">Membrane</keyword>
<comment type="pathway">
    <text evidence="2 13">Glycolipid biosynthesis; lipid IV(A) biosynthesis; lipid IV(A) from (3R)-3-hydroxytetradecanoyl-[acyl-carrier-protein] and UDP-N-acetyl-alpha-D-glucosamine: step 6/6.</text>
</comment>
<dbReference type="InterPro" id="IPR003758">
    <property type="entry name" value="LpxK"/>
</dbReference>
<evidence type="ECO:0000256" key="5">
    <source>
        <dbReference type="ARBA" id="ARBA00022516"/>
    </source>
</evidence>
<evidence type="ECO:0000256" key="3">
    <source>
        <dbReference type="ARBA" id="ARBA00012071"/>
    </source>
</evidence>
<name>A0ABM7US75_9LEPT</name>
<evidence type="ECO:0000256" key="11">
    <source>
        <dbReference type="ARBA" id="ARBA00023098"/>
    </source>
</evidence>
<evidence type="ECO:0000313" key="16">
    <source>
        <dbReference type="Proteomes" id="UP000245263"/>
    </source>
</evidence>
<comment type="function">
    <text evidence="1 13">Transfers the gamma-phosphate of ATP to the 4'-position of a tetraacyldisaccharide 1-phosphate intermediate (termed DS-1-P) to form tetraacyldisaccharide 1,4'-bis-phosphate (lipid IVA).</text>
</comment>
<keyword evidence="9 13" id="KW-0418">Kinase</keyword>
<evidence type="ECO:0000256" key="14">
    <source>
        <dbReference type="SAM" id="Phobius"/>
    </source>
</evidence>